<dbReference type="Proteomes" id="UP000315971">
    <property type="component" value="Unassembled WGS sequence"/>
</dbReference>
<evidence type="ECO:0000313" key="2">
    <source>
        <dbReference type="Proteomes" id="UP000315971"/>
    </source>
</evidence>
<gene>
    <name evidence="1" type="ORF">SAMN06265350_10767</name>
</gene>
<evidence type="ECO:0000313" key="1">
    <source>
        <dbReference type="EMBL" id="SMO72028.1"/>
    </source>
</evidence>
<dbReference type="GO" id="GO:0005975">
    <property type="term" value="P:carbohydrate metabolic process"/>
    <property type="evidence" value="ECO:0007669"/>
    <property type="project" value="InterPro"/>
</dbReference>
<proteinExistence type="predicted"/>
<dbReference type="Gene3D" id="1.50.10.10">
    <property type="match status" value="1"/>
</dbReference>
<dbReference type="AlphaFoldDB" id="A0A521DK86"/>
<dbReference type="EMBL" id="FXSZ01000007">
    <property type="protein sequence ID" value="SMO72028.1"/>
    <property type="molecule type" value="Genomic_DNA"/>
</dbReference>
<dbReference type="InterPro" id="IPR008928">
    <property type="entry name" value="6-hairpin_glycosidase_sf"/>
</dbReference>
<accession>A0A521DK86</accession>
<protein>
    <submittedName>
        <fullName evidence="1">Uncharacterized protein</fullName>
    </submittedName>
</protein>
<dbReference type="SUPFAM" id="SSF48208">
    <property type="entry name" value="Six-hairpin glycosidases"/>
    <property type="match status" value="1"/>
</dbReference>
<dbReference type="RefSeq" id="WP_142604258.1">
    <property type="nucleotide sequence ID" value="NZ_FXSZ01000007.1"/>
</dbReference>
<sequence length="866" mass="98264">MKYFLLGLITYGLLISYDGYGQEKKSTSMLASATDDAKKEWNYLAKSTTVIGMPFQSDVTQVTFDGALFTRYAELCFFWGKNNNPVFARQKTFFDGWIPIVEYSWEDAGLKYELEYFADYIDEDVASPVVNFSKIKVTNVAAHAATAMLKAALRHNGGDYRYESDPYSYNEPFSPDWNYEMTSNAVIRNNYFIYGFEQGASRQSVPGVIYKKAFSGRQYHITKRAECCLAVNEKLLQPGQTVEWVFKMPQVPVATAQTALLKKINQASYSLHKAKTIRYWQDLMQNASQFKIPEARVENAYKAGVVHTLLATRNRQGKKYQTDGLPYSDFFLTSVPEMTLLYLSAGMPQILEESIIPDALKQQQENGLYFDRAVAHGKIIPATQGHILYSIAMTALYTRDAAFAQSIFPSIAKGIEFLQTSIDSSRYGLLPPCYAYDAEMITGHYSGQNFFALMGLRSCIGVARLLNKKEDEIRWTTLANKYEQNILKAIDASAKDGYVPTGLYNYLTGQKAREGFDECMTDADWENMILAYPTEILAPTDSRVTATLKRIRKDYAEGIMTYRHGMYLHQYITSNMIQQYLAQGDGFTALKDFYHQLLHSGSTMECFENLVKPWTDRQVAQDCPPPHAWGGSKQALTVRNLLLMEIGGKNGMESKNRELWLFNCLSPEWVGIGKKVEMKNAITEFGKITASFSANAQGANYSFSNQFHTQPAYYRIRIPYFKKLIRFSSDASWQKREADCILLSTDATKLSVVWNDDISAHLHTVENVLMDYRGANKFKGVENGKAIIEAGKPFLLPGEKSNEVRPLSFELIKNTFLYEYNRLAKEKAAKGELLQTVAPPLMLNASQRKQLFESEFKTEKKELANE</sequence>
<dbReference type="OrthoDB" id="1488526at2"/>
<keyword evidence="2" id="KW-1185">Reference proteome</keyword>
<organism evidence="1 2">
    <name type="scientific">Solitalea koreensis</name>
    <dbReference type="NCBI Taxonomy" id="543615"/>
    <lineage>
        <taxon>Bacteria</taxon>
        <taxon>Pseudomonadati</taxon>
        <taxon>Bacteroidota</taxon>
        <taxon>Sphingobacteriia</taxon>
        <taxon>Sphingobacteriales</taxon>
        <taxon>Sphingobacteriaceae</taxon>
        <taxon>Solitalea</taxon>
    </lineage>
</organism>
<name>A0A521DK86_9SPHI</name>
<reference evidence="1 2" key="1">
    <citation type="submission" date="2017-05" db="EMBL/GenBank/DDBJ databases">
        <authorList>
            <person name="Varghese N."/>
            <person name="Submissions S."/>
        </authorList>
    </citation>
    <scope>NUCLEOTIDE SEQUENCE [LARGE SCALE GENOMIC DNA]</scope>
    <source>
        <strain evidence="1 2">DSM 21342</strain>
    </source>
</reference>
<dbReference type="InterPro" id="IPR012341">
    <property type="entry name" value="6hp_glycosidase-like_sf"/>
</dbReference>